<keyword evidence="5 10" id="KW-0067">ATP-binding</keyword>
<dbReference type="Gene3D" id="3.40.50.620">
    <property type="entry name" value="HUPs"/>
    <property type="match status" value="1"/>
</dbReference>
<protein>
    <recommendedName>
        <fullName evidence="2 9">Tryptophan--tRNA ligase</fullName>
        <ecNumber evidence="2 9">6.1.1.2</ecNumber>
    </recommendedName>
</protein>
<proteinExistence type="inferred from homology"/>
<keyword evidence="7 10" id="KW-0030">Aminoacyl-tRNA synthetase</keyword>
<dbReference type="InterPro" id="IPR050203">
    <property type="entry name" value="Trp-tRNA_synthetase"/>
</dbReference>
<evidence type="ECO:0000256" key="6">
    <source>
        <dbReference type="ARBA" id="ARBA00022917"/>
    </source>
</evidence>
<dbReference type="PANTHER" id="PTHR43766">
    <property type="entry name" value="TRYPTOPHAN--TRNA LIGASE, MITOCHONDRIAL"/>
    <property type="match status" value="1"/>
</dbReference>
<evidence type="ECO:0000256" key="5">
    <source>
        <dbReference type="ARBA" id="ARBA00022840"/>
    </source>
</evidence>
<dbReference type="Pfam" id="PF00579">
    <property type="entry name" value="tRNA-synt_1b"/>
    <property type="match status" value="1"/>
</dbReference>
<evidence type="ECO:0000313" key="12">
    <source>
        <dbReference type="Proteomes" id="UP000183209"/>
    </source>
</evidence>
<sequence>MSGSLTQTFYLCASLKIYKMARILTGIQSTGTPHLGNILGAILPAIEMAQQKENDSFLFIANMHSLTQIKDAETLRNNTYAVAATWLACGLDINRVVFYRQSDVPQTAELTWYLSCFFPFQRLTLAHSFKDKADRLEDVNAGLFTYPMLMAADILLYDAEIVPVGKDQLQHLEITRDVASRIHSKMEKEIFVLPEGKVREESMYVPGTDGGKMSKSRGNIINIFLPDKKLRKQIMGIATDSTPLEEPKDPDTCNVFALYKILGTTAQVEQMRANYLGGNYGYGHAKQALYELILDRFGETREKFNYYMENLQEIDEALAIGAKKAAGVANATLNRVRETLGY</sequence>
<keyword evidence="3 10" id="KW-0436">Ligase</keyword>
<evidence type="ECO:0000256" key="7">
    <source>
        <dbReference type="ARBA" id="ARBA00023146"/>
    </source>
</evidence>
<dbReference type="PRINTS" id="PR01039">
    <property type="entry name" value="TRNASYNTHTRP"/>
</dbReference>
<dbReference type="GO" id="GO:0004830">
    <property type="term" value="F:tryptophan-tRNA ligase activity"/>
    <property type="evidence" value="ECO:0007669"/>
    <property type="project" value="UniProtKB-UniRule"/>
</dbReference>
<accession>A0A1I6PML8</accession>
<dbReference type="AlphaFoldDB" id="A0A1I6PML8"/>
<evidence type="ECO:0000256" key="4">
    <source>
        <dbReference type="ARBA" id="ARBA00022741"/>
    </source>
</evidence>
<name>A0A1I6PML8_9FLAO</name>
<dbReference type="EC" id="6.1.1.2" evidence="2 9"/>
<dbReference type="NCBIfam" id="TIGR00233">
    <property type="entry name" value="trpS"/>
    <property type="match status" value="1"/>
</dbReference>
<evidence type="ECO:0000256" key="9">
    <source>
        <dbReference type="NCBIfam" id="TIGR00233"/>
    </source>
</evidence>
<dbReference type="SUPFAM" id="SSF52374">
    <property type="entry name" value="Nucleotidylyl transferase"/>
    <property type="match status" value="1"/>
</dbReference>
<dbReference type="EMBL" id="FPAG01000001">
    <property type="protein sequence ID" value="SFS41467.1"/>
    <property type="molecule type" value="Genomic_DNA"/>
</dbReference>
<keyword evidence="4 10" id="KW-0547">Nucleotide-binding</keyword>
<evidence type="ECO:0000256" key="2">
    <source>
        <dbReference type="ARBA" id="ARBA00013161"/>
    </source>
</evidence>
<evidence type="ECO:0000313" key="11">
    <source>
        <dbReference type="EMBL" id="SFS41467.1"/>
    </source>
</evidence>
<reference evidence="11 12" key="1">
    <citation type="submission" date="2016-10" db="EMBL/GenBank/DDBJ databases">
        <authorList>
            <person name="de Groot N.N."/>
        </authorList>
    </citation>
    <scope>NUCLEOTIDE SEQUENCE [LARGE SCALE GENOMIC DNA]</scope>
    <source>
        <strain evidence="11 12">CGMCC 1.6114</strain>
    </source>
</reference>
<dbReference type="GO" id="GO:0005524">
    <property type="term" value="F:ATP binding"/>
    <property type="evidence" value="ECO:0007669"/>
    <property type="project" value="UniProtKB-KW"/>
</dbReference>
<keyword evidence="6 10" id="KW-0648">Protein biosynthesis</keyword>
<evidence type="ECO:0000256" key="10">
    <source>
        <dbReference type="RuleBase" id="RU363036"/>
    </source>
</evidence>
<comment type="catalytic activity">
    <reaction evidence="8">
        <text>tRNA(Trp) + L-tryptophan + ATP = L-tryptophyl-tRNA(Trp) + AMP + diphosphate + H(+)</text>
        <dbReference type="Rhea" id="RHEA:24080"/>
        <dbReference type="Rhea" id="RHEA-COMP:9671"/>
        <dbReference type="Rhea" id="RHEA-COMP:9705"/>
        <dbReference type="ChEBI" id="CHEBI:15378"/>
        <dbReference type="ChEBI" id="CHEBI:30616"/>
        <dbReference type="ChEBI" id="CHEBI:33019"/>
        <dbReference type="ChEBI" id="CHEBI:57912"/>
        <dbReference type="ChEBI" id="CHEBI:78442"/>
        <dbReference type="ChEBI" id="CHEBI:78535"/>
        <dbReference type="ChEBI" id="CHEBI:456215"/>
        <dbReference type="EC" id="6.1.1.2"/>
    </reaction>
</comment>
<evidence type="ECO:0000256" key="1">
    <source>
        <dbReference type="ARBA" id="ARBA00005594"/>
    </source>
</evidence>
<dbReference type="InterPro" id="IPR002306">
    <property type="entry name" value="Trp-tRNA-ligase"/>
</dbReference>
<dbReference type="CDD" id="cd00806">
    <property type="entry name" value="TrpRS_core"/>
    <property type="match status" value="1"/>
</dbReference>
<organism evidence="11 12">
    <name type="scientific">Zhouia amylolytica</name>
    <dbReference type="NCBI Taxonomy" id="376730"/>
    <lineage>
        <taxon>Bacteria</taxon>
        <taxon>Pseudomonadati</taxon>
        <taxon>Bacteroidota</taxon>
        <taxon>Flavobacteriia</taxon>
        <taxon>Flavobacteriales</taxon>
        <taxon>Flavobacteriaceae</taxon>
        <taxon>Zhouia</taxon>
    </lineage>
</organism>
<dbReference type="Proteomes" id="UP000183209">
    <property type="component" value="Unassembled WGS sequence"/>
</dbReference>
<dbReference type="Gene3D" id="1.10.240.10">
    <property type="entry name" value="Tyrosyl-Transfer RNA Synthetase"/>
    <property type="match status" value="1"/>
</dbReference>
<evidence type="ECO:0000256" key="8">
    <source>
        <dbReference type="ARBA" id="ARBA00049929"/>
    </source>
</evidence>
<evidence type="ECO:0000256" key="3">
    <source>
        <dbReference type="ARBA" id="ARBA00022598"/>
    </source>
</evidence>
<gene>
    <name evidence="11" type="ORF">SAMN04487906_0384</name>
</gene>
<dbReference type="InterPro" id="IPR002305">
    <property type="entry name" value="aa-tRNA-synth_Ic"/>
</dbReference>
<dbReference type="PANTHER" id="PTHR43766:SF1">
    <property type="entry name" value="TRYPTOPHAN--TRNA LIGASE, MITOCHONDRIAL"/>
    <property type="match status" value="1"/>
</dbReference>
<dbReference type="GO" id="GO:0006436">
    <property type="term" value="P:tryptophanyl-tRNA aminoacylation"/>
    <property type="evidence" value="ECO:0007669"/>
    <property type="project" value="UniProtKB-UniRule"/>
</dbReference>
<dbReference type="FunFam" id="1.10.240.10:FF:000005">
    <property type="entry name" value="Tryptophan--tRNA ligase"/>
    <property type="match status" value="1"/>
</dbReference>
<dbReference type="InterPro" id="IPR014729">
    <property type="entry name" value="Rossmann-like_a/b/a_fold"/>
</dbReference>
<comment type="similarity">
    <text evidence="1 10">Belongs to the class-I aminoacyl-tRNA synthetase family.</text>
</comment>
<dbReference type="GO" id="GO:0005829">
    <property type="term" value="C:cytosol"/>
    <property type="evidence" value="ECO:0007669"/>
    <property type="project" value="TreeGrafter"/>
</dbReference>